<protein>
    <submittedName>
        <fullName evidence="7">Cation efflux family protein</fullName>
    </submittedName>
</protein>
<dbReference type="InterPro" id="IPR027469">
    <property type="entry name" value="Cation_efflux_TMD_sf"/>
</dbReference>
<dbReference type="Pfam" id="PF01545">
    <property type="entry name" value="Cation_efflux"/>
    <property type="match status" value="1"/>
</dbReference>
<name>A0A4R2B501_9BACI</name>
<dbReference type="GO" id="GO:0016020">
    <property type="term" value="C:membrane"/>
    <property type="evidence" value="ECO:0007669"/>
    <property type="project" value="UniProtKB-SubCell"/>
</dbReference>
<dbReference type="EMBL" id="SLVV01000014">
    <property type="protein sequence ID" value="TCN20444.1"/>
    <property type="molecule type" value="Genomic_DNA"/>
</dbReference>
<keyword evidence="4 5" id="KW-0472">Membrane</keyword>
<accession>A0A4R2B501</accession>
<keyword evidence="3 5" id="KW-1133">Transmembrane helix</keyword>
<dbReference type="Gene3D" id="1.20.1510.10">
    <property type="entry name" value="Cation efflux protein transmembrane domain"/>
    <property type="match status" value="1"/>
</dbReference>
<comment type="subcellular location">
    <subcellularLocation>
        <location evidence="1">Membrane</location>
        <topology evidence="1">Multi-pass membrane protein</topology>
    </subcellularLocation>
</comment>
<dbReference type="Proteomes" id="UP000295689">
    <property type="component" value="Unassembled WGS sequence"/>
</dbReference>
<reference evidence="7 8" key="1">
    <citation type="journal article" date="2015" name="Stand. Genomic Sci.">
        <title>Genomic Encyclopedia of Bacterial and Archaeal Type Strains, Phase III: the genomes of soil and plant-associated and newly described type strains.</title>
        <authorList>
            <person name="Whitman W.B."/>
            <person name="Woyke T."/>
            <person name="Klenk H.P."/>
            <person name="Zhou Y."/>
            <person name="Lilburn T.G."/>
            <person name="Beck B.J."/>
            <person name="De Vos P."/>
            <person name="Vandamme P."/>
            <person name="Eisen J.A."/>
            <person name="Garrity G."/>
            <person name="Hugenholtz P."/>
            <person name="Kyrpides N.C."/>
        </authorList>
    </citation>
    <scope>NUCLEOTIDE SEQUENCE [LARGE SCALE GENOMIC DNA]</scope>
    <source>
        <strain evidence="7 8">CV53</strain>
    </source>
</reference>
<evidence type="ECO:0000256" key="2">
    <source>
        <dbReference type="ARBA" id="ARBA00022692"/>
    </source>
</evidence>
<evidence type="ECO:0000256" key="4">
    <source>
        <dbReference type="ARBA" id="ARBA00023136"/>
    </source>
</evidence>
<keyword evidence="8" id="KW-1185">Reference proteome</keyword>
<feature type="domain" description="Cation efflux protein transmembrane" evidence="6">
    <location>
        <begin position="22"/>
        <end position="66"/>
    </location>
</feature>
<proteinExistence type="predicted"/>
<feature type="transmembrane region" description="Helical" evidence="5">
    <location>
        <begin position="21"/>
        <end position="42"/>
    </location>
</feature>
<dbReference type="SUPFAM" id="SSF161111">
    <property type="entry name" value="Cation efflux protein transmembrane domain-like"/>
    <property type="match status" value="1"/>
</dbReference>
<evidence type="ECO:0000256" key="5">
    <source>
        <dbReference type="SAM" id="Phobius"/>
    </source>
</evidence>
<evidence type="ECO:0000256" key="3">
    <source>
        <dbReference type="ARBA" id="ARBA00022989"/>
    </source>
</evidence>
<evidence type="ECO:0000259" key="6">
    <source>
        <dbReference type="Pfam" id="PF01545"/>
    </source>
</evidence>
<dbReference type="GO" id="GO:0008324">
    <property type="term" value="F:monoatomic cation transmembrane transporter activity"/>
    <property type="evidence" value="ECO:0007669"/>
    <property type="project" value="InterPro"/>
</dbReference>
<evidence type="ECO:0000313" key="7">
    <source>
        <dbReference type="EMBL" id="TCN20444.1"/>
    </source>
</evidence>
<comment type="caution">
    <text evidence="7">The sequence shown here is derived from an EMBL/GenBank/DDBJ whole genome shotgun (WGS) entry which is preliminary data.</text>
</comment>
<organism evidence="7 8">
    <name type="scientific">Mesobacillus foraminis</name>
    <dbReference type="NCBI Taxonomy" id="279826"/>
    <lineage>
        <taxon>Bacteria</taxon>
        <taxon>Bacillati</taxon>
        <taxon>Bacillota</taxon>
        <taxon>Bacilli</taxon>
        <taxon>Bacillales</taxon>
        <taxon>Bacillaceae</taxon>
        <taxon>Mesobacillus</taxon>
    </lineage>
</organism>
<evidence type="ECO:0000313" key="8">
    <source>
        <dbReference type="Proteomes" id="UP000295689"/>
    </source>
</evidence>
<gene>
    <name evidence="7" type="ORF">EV146_11463</name>
</gene>
<keyword evidence="2 5" id="KW-0812">Transmembrane</keyword>
<sequence length="66" mass="7073">MGHNHEHHHGHDHTHGANKKTLMISFIIITGYMIIEATGGFITNSLSLLSDAGHMLSDAISLGVAL</sequence>
<dbReference type="InterPro" id="IPR058533">
    <property type="entry name" value="Cation_efflux_TM"/>
</dbReference>
<evidence type="ECO:0000256" key="1">
    <source>
        <dbReference type="ARBA" id="ARBA00004141"/>
    </source>
</evidence>
<dbReference type="AlphaFoldDB" id="A0A4R2B501"/>